<feature type="signal peptide" evidence="1">
    <location>
        <begin position="1"/>
        <end position="17"/>
    </location>
</feature>
<name>A0ABD1DKF1_CULPP</name>
<evidence type="ECO:0000313" key="3">
    <source>
        <dbReference type="Proteomes" id="UP001562425"/>
    </source>
</evidence>
<dbReference type="EMBL" id="JBEHCU010005318">
    <property type="protein sequence ID" value="KAL1400218.1"/>
    <property type="molecule type" value="Genomic_DNA"/>
</dbReference>
<comment type="caution">
    <text evidence="2">The sequence shown here is derived from an EMBL/GenBank/DDBJ whole genome shotgun (WGS) entry which is preliminary data.</text>
</comment>
<gene>
    <name evidence="2" type="ORF">pipiens_007622</name>
</gene>
<evidence type="ECO:0000313" key="2">
    <source>
        <dbReference type="EMBL" id="KAL1400218.1"/>
    </source>
</evidence>
<sequence length="87" mass="9786">MLLSGLALNAAVGATLLQPIKWQFVEEEVDIELVETMHSFVCIPKTPKRIETVKSELGLEMVKPNVSFLQRFTVLMDVGLLRDMIGR</sequence>
<organism evidence="2 3">
    <name type="scientific">Culex pipiens pipiens</name>
    <name type="common">Northern house mosquito</name>
    <dbReference type="NCBI Taxonomy" id="38569"/>
    <lineage>
        <taxon>Eukaryota</taxon>
        <taxon>Metazoa</taxon>
        <taxon>Ecdysozoa</taxon>
        <taxon>Arthropoda</taxon>
        <taxon>Hexapoda</taxon>
        <taxon>Insecta</taxon>
        <taxon>Pterygota</taxon>
        <taxon>Neoptera</taxon>
        <taxon>Endopterygota</taxon>
        <taxon>Diptera</taxon>
        <taxon>Nematocera</taxon>
        <taxon>Culicoidea</taxon>
        <taxon>Culicidae</taxon>
        <taxon>Culicinae</taxon>
        <taxon>Culicini</taxon>
        <taxon>Culex</taxon>
        <taxon>Culex</taxon>
    </lineage>
</organism>
<keyword evidence="1" id="KW-0732">Signal</keyword>
<proteinExistence type="predicted"/>
<protein>
    <submittedName>
        <fullName evidence="2">Uncharacterized protein</fullName>
    </submittedName>
</protein>
<reference evidence="2 3" key="1">
    <citation type="submission" date="2024-05" db="EMBL/GenBank/DDBJ databases">
        <title>Culex pipiens pipiens assembly and annotation.</title>
        <authorList>
            <person name="Alout H."/>
            <person name="Durand T."/>
        </authorList>
    </citation>
    <scope>NUCLEOTIDE SEQUENCE [LARGE SCALE GENOMIC DNA]</scope>
    <source>
        <strain evidence="2">HA-2024</strain>
        <tissue evidence="2">Whole body</tissue>
    </source>
</reference>
<dbReference type="AlphaFoldDB" id="A0ABD1DKF1"/>
<dbReference type="Proteomes" id="UP001562425">
    <property type="component" value="Unassembled WGS sequence"/>
</dbReference>
<accession>A0ABD1DKF1</accession>
<keyword evidence="3" id="KW-1185">Reference proteome</keyword>
<feature type="chain" id="PRO_5044795016" evidence="1">
    <location>
        <begin position="18"/>
        <end position="87"/>
    </location>
</feature>
<evidence type="ECO:0000256" key="1">
    <source>
        <dbReference type="SAM" id="SignalP"/>
    </source>
</evidence>